<gene>
    <name evidence="2" type="ORF">GCM10020366_05830</name>
    <name evidence="3" type="ORF">GCM10020366_40190</name>
</gene>
<name>A0ABP6RI44_9PSEU</name>
<keyword evidence="2" id="KW-0378">Hydrolase</keyword>
<feature type="domain" description="AB hydrolase-1" evidence="1">
    <location>
        <begin position="22"/>
        <end position="246"/>
    </location>
</feature>
<reference evidence="4" key="2">
    <citation type="journal article" date="2019" name="Int. J. Syst. Evol. Microbiol.">
        <title>The Global Catalogue of Microorganisms (GCM) 10K type strain sequencing project: providing services to taxonomists for standard genome sequencing and annotation.</title>
        <authorList>
            <consortium name="The Broad Institute Genomics Platform"/>
            <consortium name="The Broad Institute Genome Sequencing Center for Infectious Disease"/>
            <person name="Wu L."/>
            <person name="Ma J."/>
        </authorList>
    </citation>
    <scope>NUCLEOTIDE SEQUENCE [LARGE SCALE GENOMIC DNA]</scope>
    <source>
        <strain evidence="4">JCM 9687</strain>
    </source>
</reference>
<dbReference type="GO" id="GO:0016787">
    <property type="term" value="F:hydrolase activity"/>
    <property type="evidence" value="ECO:0007669"/>
    <property type="project" value="UniProtKB-KW"/>
</dbReference>
<evidence type="ECO:0000259" key="1">
    <source>
        <dbReference type="Pfam" id="PF00561"/>
    </source>
</evidence>
<proteinExistence type="predicted"/>
<dbReference type="InterPro" id="IPR000073">
    <property type="entry name" value="AB_hydrolase_1"/>
</dbReference>
<dbReference type="InterPro" id="IPR050266">
    <property type="entry name" value="AB_hydrolase_sf"/>
</dbReference>
<dbReference type="Pfam" id="PF00561">
    <property type="entry name" value="Abhydrolase_1"/>
    <property type="match status" value="1"/>
</dbReference>
<dbReference type="PRINTS" id="PR00111">
    <property type="entry name" value="ABHYDROLASE"/>
</dbReference>
<evidence type="ECO:0000313" key="4">
    <source>
        <dbReference type="Proteomes" id="UP001500483"/>
    </source>
</evidence>
<accession>A0ABP6RI44</accession>
<dbReference type="Gene3D" id="3.40.50.1820">
    <property type="entry name" value="alpha/beta hydrolase"/>
    <property type="match status" value="1"/>
</dbReference>
<keyword evidence="4" id="KW-1185">Reference proteome</keyword>
<reference evidence="2" key="3">
    <citation type="submission" date="2023-12" db="EMBL/GenBank/DDBJ databases">
        <authorList>
            <person name="Sun Q."/>
            <person name="Inoue M."/>
        </authorList>
    </citation>
    <scope>NUCLEOTIDE SEQUENCE</scope>
    <source>
        <strain evidence="2">JCM 9687</strain>
    </source>
</reference>
<dbReference type="SUPFAM" id="SSF53474">
    <property type="entry name" value="alpha/beta-Hydrolases"/>
    <property type="match status" value="1"/>
</dbReference>
<protein>
    <submittedName>
        <fullName evidence="2">Alpha/beta fold hydrolase</fullName>
    </submittedName>
</protein>
<dbReference type="PANTHER" id="PTHR43798">
    <property type="entry name" value="MONOACYLGLYCEROL LIPASE"/>
    <property type="match status" value="1"/>
</dbReference>
<sequence>MSTVSIPGAVVHYTTHGAGPGLVLVHGTGADSVANFGHLVDRFTDRHTVITPDYAGSGGTEDDGGAITLDALIEQVAAVIRDNGGEPVDLGGFSLGAVVAAGVAAKHPELVHRLVLIAGWQDSTDPRHQLTFKLWRDLADLDESSYARLITLLLFTPGFVSRMGVEALAEFVAGTKCSDGTNRQIDLGLGIDISDLTPKIQAPTLVVGCTHDQLVPVGHSRELHESIEGSTYAEIDSGHLVVMERPDELVDLVRGFLHPEN</sequence>
<comment type="caution">
    <text evidence="2">The sequence shown here is derived from an EMBL/GenBank/DDBJ whole genome shotgun (WGS) entry which is preliminary data.</text>
</comment>
<dbReference type="Proteomes" id="UP001500483">
    <property type="component" value="Unassembled WGS sequence"/>
</dbReference>
<evidence type="ECO:0000313" key="3">
    <source>
        <dbReference type="EMBL" id="GAA3360389.1"/>
    </source>
</evidence>
<dbReference type="EMBL" id="BAAAYK010000038">
    <property type="protein sequence ID" value="GAA3360389.1"/>
    <property type="molecule type" value="Genomic_DNA"/>
</dbReference>
<dbReference type="PANTHER" id="PTHR43798:SF5">
    <property type="entry name" value="MONOACYLGLYCEROL LIPASE ABHD6"/>
    <property type="match status" value="1"/>
</dbReference>
<dbReference type="RefSeq" id="WP_224967961.1">
    <property type="nucleotide sequence ID" value="NZ_BAAAYK010000012.1"/>
</dbReference>
<organism evidence="2 4">
    <name type="scientific">Saccharopolyspora gregorii</name>
    <dbReference type="NCBI Taxonomy" id="33914"/>
    <lineage>
        <taxon>Bacteria</taxon>
        <taxon>Bacillati</taxon>
        <taxon>Actinomycetota</taxon>
        <taxon>Actinomycetes</taxon>
        <taxon>Pseudonocardiales</taxon>
        <taxon>Pseudonocardiaceae</taxon>
        <taxon>Saccharopolyspora</taxon>
    </lineage>
</organism>
<reference evidence="2" key="1">
    <citation type="journal article" date="2014" name="Int. J. Syst. Evol. Microbiol.">
        <title>Complete genome of a new Firmicutes species belonging to the dominant human colonic microbiota ('Ruminococcus bicirculans') reveals two chromosomes and a selective capacity to utilize plant glucans.</title>
        <authorList>
            <consortium name="NISC Comparative Sequencing Program"/>
            <person name="Wegmann U."/>
            <person name="Louis P."/>
            <person name="Goesmann A."/>
            <person name="Henrissat B."/>
            <person name="Duncan S.H."/>
            <person name="Flint H.J."/>
        </authorList>
    </citation>
    <scope>NUCLEOTIDE SEQUENCE</scope>
    <source>
        <strain evidence="2">JCM 9687</strain>
    </source>
</reference>
<evidence type="ECO:0000313" key="2">
    <source>
        <dbReference type="EMBL" id="GAA3353234.1"/>
    </source>
</evidence>
<dbReference type="InterPro" id="IPR029058">
    <property type="entry name" value="AB_hydrolase_fold"/>
</dbReference>
<dbReference type="EMBL" id="BAAAYK010000012">
    <property type="protein sequence ID" value="GAA3353234.1"/>
    <property type="molecule type" value="Genomic_DNA"/>
</dbReference>